<comment type="caution">
    <text evidence="1">The sequence shown here is derived from an EMBL/GenBank/DDBJ whole genome shotgun (WGS) entry which is preliminary data.</text>
</comment>
<dbReference type="Gene3D" id="1.10.3210.10">
    <property type="entry name" value="Hypothetical protein af1432"/>
    <property type="match status" value="1"/>
</dbReference>
<accession>A0A0F9YU92</accession>
<proteinExistence type="predicted"/>
<organism evidence="1">
    <name type="scientific">marine sediment metagenome</name>
    <dbReference type="NCBI Taxonomy" id="412755"/>
    <lineage>
        <taxon>unclassified sequences</taxon>
        <taxon>metagenomes</taxon>
        <taxon>ecological metagenomes</taxon>
    </lineage>
</organism>
<dbReference type="EMBL" id="LAZR01000009">
    <property type="protein sequence ID" value="KKO08359.1"/>
    <property type="molecule type" value="Genomic_DNA"/>
</dbReference>
<dbReference type="GO" id="GO:0008893">
    <property type="term" value="F:guanosine-3',5'-bis(diphosphate) 3'-diphosphatase activity"/>
    <property type="evidence" value="ECO:0007669"/>
    <property type="project" value="TreeGrafter"/>
</dbReference>
<dbReference type="PANTHER" id="PTHR46246:SF1">
    <property type="entry name" value="GUANOSINE-3',5'-BIS(DIPHOSPHATE) 3'-PYROPHOSPHOHYDROLASE MESH1"/>
    <property type="match status" value="1"/>
</dbReference>
<dbReference type="SUPFAM" id="SSF109604">
    <property type="entry name" value="HD-domain/PDEase-like"/>
    <property type="match status" value="1"/>
</dbReference>
<dbReference type="PANTHER" id="PTHR46246">
    <property type="entry name" value="GUANOSINE-3',5'-BIS(DIPHOSPHATE) 3'-PYROPHOSPHOHYDROLASE MESH1"/>
    <property type="match status" value="1"/>
</dbReference>
<dbReference type="AlphaFoldDB" id="A0A0F9YU92"/>
<dbReference type="Pfam" id="PF13328">
    <property type="entry name" value="HD_4"/>
    <property type="match status" value="1"/>
</dbReference>
<protein>
    <recommendedName>
        <fullName evidence="2">HD/PDEase domain-containing protein</fullName>
    </recommendedName>
</protein>
<evidence type="ECO:0008006" key="2">
    <source>
        <dbReference type="Google" id="ProtNLM"/>
    </source>
</evidence>
<dbReference type="InterPro" id="IPR052194">
    <property type="entry name" value="MESH1"/>
</dbReference>
<evidence type="ECO:0000313" key="1">
    <source>
        <dbReference type="EMBL" id="KKO08359.1"/>
    </source>
</evidence>
<gene>
    <name evidence="1" type="ORF">LCGC14_0042970</name>
</gene>
<reference evidence="1" key="1">
    <citation type="journal article" date="2015" name="Nature">
        <title>Complex archaea that bridge the gap between prokaryotes and eukaryotes.</title>
        <authorList>
            <person name="Spang A."/>
            <person name="Saw J.H."/>
            <person name="Jorgensen S.L."/>
            <person name="Zaremba-Niedzwiedzka K."/>
            <person name="Martijn J."/>
            <person name="Lind A.E."/>
            <person name="van Eijk R."/>
            <person name="Schleper C."/>
            <person name="Guy L."/>
            <person name="Ettema T.J."/>
        </authorList>
    </citation>
    <scope>NUCLEOTIDE SEQUENCE</scope>
</reference>
<name>A0A0F9YU92_9ZZZZ</name>
<sequence length="192" mass="20798">MSDAQIEHYKILAFAVRFAANAHRNQDRKGGGPYILHPIRVSKMVSYHGGSDDATVAAVLHDVIEDTPYDFALIQDLFGARVGHLIGCLTNSREMEEMSSAERKEAQAIKYAGAEAEVQLIKLADQTDNLESLREAITRRNHKWVARYAQGALSVASACRPASETLYGRAKAAYEAVGQALIGAAAPGIDVS</sequence>